<protein>
    <recommendedName>
        <fullName evidence="3">Thymidylate kinase</fullName>
    </recommendedName>
</protein>
<evidence type="ECO:0008006" key="3">
    <source>
        <dbReference type="Google" id="ProtNLM"/>
    </source>
</evidence>
<reference evidence="1 2" key="1">
    <citation type="submission" date="2019-01" db="EMBL/GenBank/DDBJ databases">
        <title>The draft genome of Rhizobium sp. 24NR.</title>
        <authorList>
            <person name="Liu L."/>
            <person name="Liang L."/>
            <person name="Shi S."/>
            <person name="Xu L."/>
            <person name="Wang X."/>
            <person name="Li L."/>
            <person name="Zhang X."/>
        </authorList>
    </citation>
    <scope>NUCLEOTIDE SEQUENCE [LARGE SCALE GENOMIC DNA]</scope>
    <source>
        <strain evidence="1 2">24NR</strain>
    </source>
</reference>
<sequence length="204" mass="23607">MIVVVEGISAAGKTTWCHQNAAQFLIKESYPEKRPDRQAGPGEAARIWTDWNAKRWSDAVAMERAQGVAVCDTDPLKLHFIWAMWQIGEVAESHWTAQLKFTRQALQDQRLGFADHYLFKKIDPDVAQAQKDHDAARSRPNFDLHLRLHASLVVWYETIEKVLSGRLNWELSETLPAAEHTPNPYRYDVSVFDRFIQMLPRPRR</sequence>
<accession>A0A3S3RYB2</accession>
<dbReference type="AlphaFoldDB" id="A0A3S3RYB2"/>
<dbReference type="EMBL" id="SBIP01000001">
    <property type="protein sequence ID" value="RWX81469.1"/>
    <property type="molecule type" value="Genomic_DNA"/>
</dbReference>
<gene>
    <name evidence="1" type="ORF">EPK99_04035</name>
</gene>
<evidence type="ECO:0000313" key="2">
    <source>
        <dbReference type="Proteomes" id="UP000287687"/>
    </source>
</evidence>
<dbReference type="RefSeq" id="WP_128441308.1">
    <property type="nucleotide sequence ID" value="NZ_SBIP01000001.1"/>
</dbReference>
<comment type="caution">
    <text evidence="1">The sequence shown here is derived from an EMBL/GenBank/DDBJ whole genome shotgun (WGS) entry which is preliminary data.</text>
</comment>
<dbReference type="OrthoDB" id="8281890at2"/>
<dbReference type="Proteomes" id="UP000287687">
    <property type="component" value="Unassembled WGS sequence"/>
</dbReference>
<keyword evidence="2" id="KW-1185">Reference proteome</keyword>
<name>A0A3S3RYB2_9HYPH</name>
<organism evidence="1 2">
    <name type="scientific">Neorhizobium lilium</name>
    <dbReference type="NCBI Taxonomy" id="2503024"/>
    <lineage>
        <taxon>Bacteria</taxon>
        <taxon>Pseudomonadati</taxon>
        <taxon>Pseudomonadota</taxon>
        <taxon>Alphaproteobacteria</taxon>
        <taxon>Hyphomicrobiales</taxon>
        <taxon>Rhizobiaceae</taxon>
        <taxon>Rhizobium/Agrobacterium group</taxon>
        <taxon>Neorhizobium</taxon>
    </lineage>
</organism>
<proteinExistence type="predicted"/>
<evidence type="ECO:0000313" key="1">
    <source>
        <dbReference type="EMBL" id="RWX81469.1"/>
    </source>
</evidence>